<dbReference type="Gene3D" id="3.20.20.370">
    <property type="entry name" value="Glycoside hydrolase/deacetylase"/>
    <property type="match status" value="1"/>
</dbReference>
<dbReference type="Pfam" id="PF01522">
    <property type="entry name" value="Polysacc_deac_1"/>
    <property type="match status" value="1"/>
</dbReference>
<dbReference type="Proteomes" id="UP000237752">
    <property type="component" value="Unassembled WGS sequence"/>
</dbReference>
<feature type="domain" description="NodB homology" evidence="1">
    <location>
        <begin position="46"/>
        <end position="231"/>
    </location>
</feature>
<keyword evidence="3" id="KW-1185">Reference proteome</keyword>
<dbReference type="CDD" id="cd10917">
    <property type="entry name" value="CE4_NodB_like_6s_7s"/>
    <property type="match status" value="1"/>
</dbReference>
<dbReference type="AlphaFoldDB" id="A0A2T0ZBL4"/>
<evidence type="ECO:0000313" key="2">
    <source>
        <dbReference type="EMBL" id="PRZ33574.1"/>
    </source>
</evidence>
<dbReference type="GO" id="GO:0016810">
    <property type="term" value="F:hydrolase activity, acting on carbon-nitrogen (but not peptide) bonds"/>
    <property type="evidence" value="ECO:0007669"/>
    <property type="project" value="InterPro"/>
</dbReference>
<comment type="caution">
    <text evidence="2">The sequence shown here is derived from an EMBL/GenBank/DDBJ whole genome shotgun (WGS) entry which is preliminary data.</text>
</comment>
<dbReference type="SUPFAM" id="SSF88713">
    <property type="entry name" value="Glycoside hydrolase/deacetylase"/>
    <property type="match status" value="1"/>
</dbReference>
<name>A0A2T0ZBL4_9ACTN</name>
<gene>
    <name evidence="2" type="ORF">CLV47_12531</name>
</gene>
<dbReference type="InterPro" id="IPR050248">
    <property type="entry name" value="Polysacc_deacetylase_ArnD"/>
</dbReference>
<proteinExistence type="predicted"/>
<dbReference type="PROSITE" id="PS51677">
    <property type="entry name" value="NODB"/>
    <property type="match status" value="1"/>
</dbReference>
<evidence type="ECO:0000259" key="1">
    <source>
        <dbReference type="PROSITE" id="PS51677"/>
    </source>
</evidence>
<dbReference type="EMBL" id="PVUE01000025">
    <property type="protein sequence ID" value="PRZ33574.1"/>
    <property type="molecule type" value="Genomic_DNA"/>
</dbReference>
<sequence>MSVRLPKARSGAAIAAVTATAAYWTTMSSYSQLYGAFPYRARTLERVVALTFDDGPNEPHTSRLADILATEDVRATFFQVGRCIERHPEVTARLAAAGHLIGNHSYSHQFHRCWNDATMRLEIDRTQTMLTEILGTPPVYYRPPWLLRTPSLFRTLNERGLTPISGEFCHAFEPVQPPAAAIARRALAKARPGAVLIFHDGFDGRGGNRAHTVQAVRIVIRELKRRGYRFATIDELLAAA</sequence>
<dbReference type="PANTHER" id="PTHR10587:SF137">
    <property type="entry name" value="4-DEOXY-4-FORMAMIDO-L-ARABINOSE-PHOSPHOUNDECAPRENOL DEFORMYLASE ARND-RELATED"/>
    <property type="match status" value="1"/>
</dbReference>
<protein>
    <submittedName>
        <fullName evidence="2">Peptidoglycan/xylan/chitin deacetylase (PgdA/CDA1 family)</fullName>
    </submittedName>
</protein>
<accession>A0A2T0ZBL4</accession>
<dbReference type="GO" id="GO:0005975">
    <property type="term" value="P:carbohydrate metabolic process"/>
    <property type="evidence" value="ECO:0007669"/>
    <property type="project" value="InterPro"/>
</dbReference>
<organism evidence="2 3">
    <name type="scientific">Antricoccus suffuscus</name>
    <dbReference type="NCBI Taxonomy" id="1629062"/>
    <lineage>
        <taxon>Bacteria</taxon>
        <taxon>Bacillati</taxon>
        <taxon>Actinomycetota</taxon>
        <taxon>Actinomycetes</taxon>
        <taxon>Geodermatophilales</taxon>
        <taxon>Antricoccaceae</taxon>
        <taxon>Antricoccus</taxon>
    </lineage>
</organism>
<dbReference type="InterPro" id="IPR011330">
    <property type="entry name" value="Glyco_hydro/deAcase_b/a-brl"/>
</dbReference>
<dbReference type="PANTHER" id="PTHR10587">
    <property type="entry name" value="GLYCOSYL TRANSFERASE-RELATED"/>
    <property type="match status" value="1"/>
</dbReference>
<dbReference type="InterPro" id="IPR002509">
    <property type="entry name" value="NODB_dom"/>
</dbReference>
<dbReference type="RefSeq" id="WP_202862712.1">
    <property type="nucleotide sequence ID" value="NZ_PVUE01000025.1"/>
</dbReference>
<reference evidence="2 3" key="1">
    <citation type="submission" date="2018-03" db="EMBL/GenBank/DDBJ databases">
        <title>Genomic Encyclopedia of Archaeal and Bacterial Type Strains, Phase II (KMG-II): from individual species to whole genera.</title>
        <authorList>
            <person name="Goeker M."/>
        </authorList>
    </citation>
    <scope>NUCLEOTIDE SEQUENCE [LARGE SCALE GENOMIC DNA]</scope>
    <source>
        <strain evidence="2 3">DSM 100065</strain>
    </source>
</reference>
<evidence type="ECO:0000313" key="3">
    <source>
        <dbReference type="Proteomes" id="UP000237752"/>
    </source>
</evidence>